<reference evidence="2" key="1">
    <citation type="submission" date="2016-11" db="EMBL/GenBank/DDBJ databases">
        <authorList>
            <person name="Varghese N."/>
            <person name="Submissions S."/>
        </authorList>
    </citation>
    <scope>NUCLEOTIDE SEQUENCE [LARGE SCALE GENOMIC DNA]</scope>
    <source>
        <strain evidence="2">DSM 18569</strain>
    </source>
</reference>
<dbReference type="InterPro" id="IPR025506">
    <property type="entry name" value="Abi_alpha"/>
</dbReference>
<dbReference type="OrthoDB" id="1347735at2"/>
<evidence type="ECO:0008006" key="3">
    <source>
        <dbReference type="Google" id="ProtNLM"/>
    </source>
</evidence>
<proteinExistence type="predicted"/>
<sequence>MENQSEEQQSTGLIRTRSSNSGSGLFGKLFSNVAQPAALSTVRALAKTFDLSNALDNPSWMQDGSNSYKKQVFQQNMNALQEKIGVIPEEKVCEVPPEIGVPTIEKLTYTTNEQLRNAYLNLLAKASSEDTAALAHPAFPGIIERISADEARIIEYLKGKDFALFLEYRTRNKLDGYNVIKRFATGIEFDTTLDFPSNIDAYLQNLLTIGIIDFRPGIYKIEKNIYDELDEKYKILKQNENDKINLLNELASQIESGKANATPDALVAVSKMLENRATKVDMDKGFFDITPFGKLFIQACVS</sequence>
<evidence type="ECO:0000313" key="1">
    <source>
        <dbReference type="EMBL" id="SHL26208.1"/>
    </source>
</evidence>
<protein>
    <recommendedName>
        <fullName evidence="3">DUF4393 domain-containing protein</fullName>
    </recommendedName>
</protein>
<dbReference type="Gene3D" id="3.30.110.190">
    <property type="match status" value="1"/>
</dbReference>
<evidence type="ECO:0000313" key="2">
    <source>
        <dbReference type="Proteomes" id="UP000183947"/>
    </source>
</evidence>
<dbReference type="Proteomes" id="UP000183947">
    <property type="component" value="Unassembled WGS sequence"/>
</dbReference>
<keyword evidence="2" id="KW-1185">Reference proteome</keyword>
<dbReference type="RefSeq" id="WP_084549007.1">
    <property type="nucleotide sequence ID" value="NZ_FRAS01000012.1"/>
</dbReference>
<dbReference type="EMBL" id="FRAS01000012">
    <property type="protein sequence ID" value="SHL26208.1"/>
    <property type="molecule type" value="Genomic_DNA"/>
</dbReference>
<dbReference type="Pfam" id="PF14337">
    <property type="entry name" value="Abi_alpha"/>
    <property type="match status" value="1"/>
</dbReference>
<dbReference type="AlphaFoldDB" id="A0A1M6Z6X1"/>
<name>A0A1M6Z6X1_9BACT</name>
<organism evidence="1 2">
    <name type="scientific">Hymenobacter psychrotolerans DSM 18569</name>
    <dbReference type="NCBI Taxonomy" id="1121959"/>
    <lineage>
        <taxon>Bacteria</taxon>
        <taxon>Pseudomonadati</taxon>
        <taxon>Bacteroidota</taxon>
        <taxon>Cytophagia</taxon>
        <taxon>Cytophagales</taxon>
        <taxon>Hymenobacteraceae</taxon>
        <taxon>Hymenobacter</taxon>
    </lineage>
</organism>
<accession>A0A1M6Z6X1</accession>
<gene>
    <name evidence="1" type="ORF">SAMN02746009_02441</name>
</gene>